<name>A0AB37UEY1_9CYAN</name>
<keyword evidence="2" id="KW-1185">Reference proteome</keyword>
<reference evidence="1 2" key="1">
    <citation type="journal article" date="2019" name="Genome Biol. Evol.">
        <title>Day and night: Metabolic profiles and evolutionary relationships of six axenic non-marine cyanobacteria.</title>
        <authorList>
            <person name="Will S.E."/>
            <person name="Henke P."/>
            <person name="Boedeker C."/>
            <person name="Huang S."/>
            <person name="Brinkmann H."/>
            <person name="Rohde M."/>
            <person name="Jarek M."/>
            <person name="Friedl T."/>
            <person name="Seufert S."/>
            <person name="Schumacher M."/>
            <person name="Overmann J."/>
            <person name="Neumann-Schaal M."/>
            <person name="Petersen J."/>
        </authorList>
    </citation>
    <scope>NUCLEOTIDE SEQUENCE [LARGE SCALE GENOMIC DNA]</scope>
    <source>
        <strain evidence="1 2">SAG 39.79</strain>
    </source>
</reference>
<dbReference type="SUPFAM" id="SSF143100">
    <property type="entry name" value="TTHA1013/TTHA0281-like"/>
    <property type="match status" value="1"/>
</dbReference>
<organism evidence="1 2">
    <name type="scientific">Chroococcidiopsis cubana SAG 39.79</name>
    <dbReference type="NCBI Taxonomy" id="388085"/>
    <lineage>
        <taxon>Bacteria</taxon>
        <taxon>Bacillati</taxon>
        <taxon>Cyanobacteriota</taxon>
        <taxon>Cyanophyceae</taxon>
        <taxon>Chroococcidiopsidales</taxon>
        <taxon>Chroococcidiopsidaceae</taxon>
        <taxon>Chroococcidiopsis</taxon>
    </lineage>
</organism>
<dbReference type="Proteomes" id="UP000282574">
    <property type="component" value="Unassembled WGS sequence"/>
</dbReference>
<dbReference type="EMBL" id="RSCK01000059">
    <property type="protein sequence ID" value="RUT07498.1"/>
    <property type="molecule type" value="Genomic_DNA"/>
</dbReference>
<evidence type="ECO:0000313" key="1">
    <source>
        <dbReference type="EMBL" id="RUT07498.1"/>
    </source>
</evidence>
<dbReference type="Gene3D" id="3.30.160.250">
    <property type="match status" value="1"/>
</dbReference>
<proteinExistence type="predicted"/>
<evidence type="ECO:0008006" key="3">
    <source>
        <dbReference type="Google" id="ProtNLM"/>
    </source>
</evidence>
<sequence>MPCTHGKTREEAIRNGEKVIEMYLEAWQAEGESIPESNTLQIA</sequence>
<protein>
    <recommendedName>
        <fullName evidence="3">HicB-like antitoxin of toxin-antitoxin system domain-containing protein</fullName>
    </recommendedName>
</protein>
<dbReference type="InterPro" id="IPR035069">
    <property type="entry name" value="TTHA1013/TTHA0281-like"/>
</dbReference>
<comment type="caution">
    <text evidence="1">The sequence shown here is derived from an EMBL/GenBank/DDBJ whole genome shotgun (WGS) entry which is preliminary data.</text>
</comment>
<accession>A0AB37UEY1</accession>
<gene>
    <name evidence="1" type="ORF">DSM107010_49700</name>
</gene>
<evidence type="ECO:0000313" key="2">
    <source>
        <dbReference type="Proteomes" id="UP000282574"/>
    </source>
</evidence>
<dbReference type="AlphaFoldDB" id="A0AB37UEY1"/>